<dbReference type="InterPro" id="IPR051356">
    <property type="entry name" value="SOX/SOX-like_TF"/>
</dbReference>
<comment type="subcellular location">
    <subcellularLocation>
        <location evidence="1">Nucleus</location>
    </subcellularLocation>
</comment>
<dbReference type="PANTHER" id="PTHR45789">
    <property type="entry name" value="FI18025P1"/>
    <property type="match status" value="1"/>
</dbReference>
<keyword evidence="2" id="KW-0217">Developmental protein</keyword>
<dbReference type="Gene3D" id="1.10.30.10">
    <property type="entry name" value="High mobility group box domain"/>
    <property type="match status" value="1"/>
</dbReference>
<evidence type="ECO:0000256" key="6">
    <source>
        <dbReference type="ARBA" id="ARBA00023125"/>
    </source>
</evidence>
<gene>
    <name evidence="12" type="primary">SOX6</name>
</gene>
<dbReference type="PANTHER" id="PTHR45789:SF1">
    <property type="entry name" value="TRANSCRIPTION FACTOR SOX-6"/>
    <property type="match status" value="1"/>
</dbReference>
<evidence type="ECO:0000256" key="8">
    <source>
        <dbReference type="ARBA" id="ARBA00023163"/>
    </source>
</evidence>
<protein>
    <recommendedName>
        <fullName evidence="11">HMG box domain-containing protein</fullName>
    </recommendedName>
</protein>
<evidence type="ECO:0000313" key="13">
    <source>
        <dbReference type="Proteomes" id="UP000694580"/>
    </source>
</evidence>
<sequence>MMITFMLQFHVWSGIRVSETRVIREPVQRKAEPHIKRPMNAFMVWAKDERRKILQTFPNMHNSNISKILGSRWKSMSNQEKQPYYDEQTRLSKIHLEKYPFYKYKPRPKRTYIINGKKLPIGEYKQMIRSRRQEMRKLFNIGPQSHQMPINFSPGPVFPSATAMTSPPPSHMTSDCTSPSVSPELFPVIQNPSKVKIEPILLLLVLFNPFNNISVYFSVEEQHVLGNAIVQPLLFACHFNRCSKSSWSYTIINILLLDVVIV</sequence>
<reference evidence="12" key="2">
    <citation type="submission" date="2025-08" db="UniProtKB">
        <authorList>
            <consortium name="Ensembl"/>
        </authorList>
    </citation>
    <scope>IDENTIFICATION</scope>
</reference>
<feature type="DNA-binding region" description="HMG box" evidence="10">
    <location>
        <begin position="35"/>
        <end position="103"/>
    </location>
</feature>
<dbReference type="GeneTree" id="ENSGT00940000156433"/>
<dbReference type="InterPro" id="IPR036910">
    <property type="entry name" value="HMG_box_dom_sf"/>
</dbReference>
<dbReference type="GO" id="GO:0007417">
    <property type="term" value="P:central nervous system development"/>
    <property type="evidence" value="ECO:0007669"/>
    <property type="project" value="TreeGrafter"/>
</dbReference>
<dbReference type="Proteomes" id="UP000694580">
    <property type="component" value="Chromosome 7"/>
</dbReference>
<organism evidence="12 13">
    <name type="scientific">Denticeps clupeoides</name>
    <name type="common">denticle herring</name>
    <dbReference type="NCBI Taxonomy" id="299321"/>
    <lineage>
        <taxon>Eukaryota</taxon>
        <taxon>Metazoa</taxon>
        <taxon>Chordata</taxon>
        <taxon>Craniata</taxon>
        <taxon>Vertebrata</taxon>
        <taxon>Euteleostomi</taxon>
        <taxon>Actinopterygii</taxon>
        <taxon>Neopterygii</taxon>
        <taxon>Teleostei</taxon>
        <taxon>Clupei</taxon>
        <taxon>Clupeiformes</taxon>
        <taxon>Denticipitoidei</taxon>
        <taxon>Denticipitidae</taxon>
        <taxon>Denticeps</taxon>
    </lineage>
</organism>
<keyword evidence="3" id="KW-1017">Isopeptide bond</keyword>
<evidence type="ECO:0000313" key="12">
    <source>
        <dbReference type="Ensembl" id="ENSDCDP00010044531.1"/>
    </source>
</evidence>
<keyword evidence="5" id="KW-0805">Transcription regulation</keyword>
<dbReference type="InterPro" id="IPR009071">
    <property type="entry name" value="HMG_box_dom"/>
</dbReference>
<keyword evidence="6 10" id="KW-0238">DNA-binding</keyword>
<dbReference type="Pfam" id="PF00505">
    <property type="entry name" value="HMG_box"/>
    <property type="match status" value="1"/>
</dbReference>
<evidence type="ECO:0000259" key="11">
    <source>
        <dbReference type="PROSITE" id="PS50118"/>
    </source>
</evidence>
<proteinExistence type="predicted"/>
<dbReference type="GO" id="GO:0000981">
    <property type="term" value="F:DNA-binding transcription factor activity, RNA polymerase II-specific"/>
    <property type="evidence" value="ECO:0007669"/>
    <property type="project" value="TreeGrafter"/>
</dbReference>
<dbReference type="PROSITE" id="PS50118">
    <property type="entry name" value="HMG_BOX_2"/>
    <property type="match status" value="1"/>
</dbReference>
<feature type="domain" description="HMG box" evidence="11">
    <location>
        <begin position="35"/>
        <end position="103"/>
    </location>
</feature>
<dbReference type="CDD" id="cd22042">
    <property type="entry name" value="HMG-box_EGL13-like"/>
    <property type="match status" value="1"/>
</dbReference>
<reference evidence="12 13" key="1">
    <citation type="submission" date="2020-06" db="EMBL/GenBank/DDBJ databases">
        <authorList>
            <consortium name="Wellcome Sanger Institute Data Sharing"/>
        </authorList>
    </citation>
    <scope>NUCLEOTIDE SEQUENCE [LARGE SCALE GENOMIC DNA]</scope>
</reference>
<name>A0AAY4DJP4_9TELE</name>
<dbReference type="GO" id="GO:0045165">
    <property type="term" value="P:cell fate commitment"/>
    <property type="evidence" value="ECO:0007669"/>
    <property type="project" value="TreeGrafter"/>
</dbReference>
<dbReference type="SMART" id="SM00398">
    <property type="entry name" value="HMG"/>
    <property type="match status" value="1"/>
</dbReference>
<dbReference type="SUPFAM" id="SSF47095">
    <property type="entry name" value="HMG-box"/>
    <property type="match status" value="1"/>
</dbReference>
<evidence type="ECO:0000256" key="1">
    <source>
        <dbReference type="ARBA" id="ARBA00004123"/>
    </source>
</evidence>
<keyword evidence="13" id="KW-1185">Reference proteome</keyword>
<reference evidence="12" key="3">
    <citation type="submission" date="2025-09" db="UniProtKB">
        <authorList>
            <consortium name="Ensembl"/>
        </authorList>
    </citation>
    <scope>IDENTIFICATION</scope>
</reference>
<dbReference type="GO" id="GO:0000978">
    <property type="term" value="F:RNA polymerase II cis-regulatory region sequence-specific DNA binding"/>
    <property type="evidence" value="ECO:0007669"/>
    <property type="project" value="TreeGrafter"/>
</dbReference>
<keyword evidence="7" id="KW-0010">Activator</keyword>
<keyword evidence="9 10" id="KW-0539">Nucleus</keyword>
<evidence type="ECO:0000256" key="4">
    <source>
        <dbReference type="ARBA" id="ARBA00022782"/>
    </source>
</evidence>
<keyword evidence="8" id="KW-0804">Transcription</keyword>
<dbReference type="AlphaFoldDB" id="A0AAY4DJP4"/>
<dbReference type="Ensembl" id="ENSDCDT00010054635.1">
    <property type="protein sequence ID" value="ENSDCDP00010044531.1"/>
    <property type="gene ID" value="ENSDCDG00010027547.1"/>
</dbReference>
<dbReference type="GO" id="GO:0032332">
    <property type="term" value="P:positive regulation of chondrocyte differentiation"/>
    <property type="evidence" value="ECO:0007669"/>
    <property type="project" value="TreeGrafter"/>
</dbReference>
<evidence type="ECO:0000256" key="3">
    <source>
        <dbReference type="ARBA" id="ARBA00022499"/>
    </source>
</evidence>
<accession>A0AAY4DJP4</accession>
<evidence type="ECO:0000256" key="9">
    <source>
        <dbReference type="ARBA" id="ARBA00023242"/>
    </source>
</evidence>
<evidence type="ECO:0000256" key="2">
    <source>
        <dbReference type="ARBA" id="ARBA00022473"/>
    </source>
</evidence>
<dbReference type="GO" id="GO:0005634">
    <property type="term" value="C:nucleus"/>
    <property type="evidence" value="ECO:0007669"/>
    <property type="project" value="UniProtKB-SubCell"/>
</dbReference>
<evidence type="ECO:0000256" key="7">
    <source>
        <dbReference type="ARBA" id="ARBA00023159"/>
    </source>
</evidence>
<dbReference type="FunFam" id="1.10.30.10:FF:000003">
    <property type="entry name" value="Putative transcription factor SOX-6"/>
    <property type="match status" value="1"/>
</dbReference>
<evidence type="ECO:0000256" key="10">
    <source>
        <dbReference type="PROSITE-ProRule" id="PRU00267"/>
    </source>
</evidence>
<keyword evidence="4" id="KW-0221">Differentiation</keyword>
<evidence type="ECO:0000256" key="5">
    <source>
        <dbReference type="ARBA" id="ARBA00023015"/>
    </source>
</evidence>